<protein>
    <submittedName>
        <fullName evidence="2">Uncharacterized protein</fullName>
    </submittedName>
</protein>
<keyword evidence="3" id="KW-1185">Reference proteome</keyword>
<evidence type="ECO:0000256" key="1">
    <source>
        <dbReference type="SAM" id="MobiDB-lite"/>
    </source>
</evidence>
<dbReference type="Proteomes" id="UP001497516">
    <property type="component" value="Chromosome 4"/>
</dbReference>
<gene>
    <name evidence="2" type="ORF">LTRI10_LOCUS24142</name>
</gene>
<organism evidence="2 3">
    <name type="scientific">Linum trigynum</name>
    <dbReference type="NCBI Taxonomy" id="586398"/>
    <lineage>
        <taxon>Eukaryota</taxon>
        <taxon>Viridiplantae</taxon>
        <taxon>Streptophyta</taxon>
        <taxon>Embryophyta</taxon>
        <taxon>Tracheophyta</taxon>
        <taxon>Spermatophyta</taxon>
        <taxon>Magnoliopsida</taxon>
        <taxon>eudicotyledons</taxon>
        <taxon>Gunneridae</taxon>
        <taxon>Pentapetalae</taxon>
        <taxon>rosids</taxon>
        <taxon>fabids</taxon>
        <taxon>Malpighiales</taxon>
        <taxon>Linaceae</taxon>
        <taxon>Linum</taxon>
    </lineage>
</organism>
<feature type="compositionally biased region" description="Acidic residues" evidence="1">
    <location>
        <begin position="53"/>
        <end position="70"/>
    </location>
</feature>
<proteinExistence type="predicted"/>
<sequence>MPCRHSRRGSAWACMADKNRTSKVRFSSVILPIKDPSDEGENNVSADSSDPLEGADDSGPESDSTNDDEVARDCVPVPYYNHIPDDNWMVDSDMEPPEVPIWGPLTGFMQWP</sequence>
<feature type="region of interest" description="Disordered" evidence="1">
    <location>
        <begin position="31"/>
        <end position="73"/>
    </location>
</feature>
<evidence type="ECO:0000313" key="2">
    <source>
        <dbReference type="EMBL" id="CAL1382838.1"/>
    </source>
</evidence>
<reference evidence="2 3" key="1">
    <citation type="submission" date="2024-04" db="EMBL/GenBank/DDBJ databases">
        <authorList>
            <person name="Fracassetti M."/>
        </authorList>
    </citation>
    <scope>NUCLEOTIDE SEQUENCE [LARGE SCALE GENOMIC DNA]</scope>
</reference>
<dbReference type="AlphaFoldDB" id="A0AAV2EB64"/>
<dbReference type="EMBL" id="OZ034817">
    <property type="protein sequence ID" value="CAL1382838.1"/>
    <property type="molecule type" value="Genomic_DNA"/>
</dbReference>
<name>A0AAV2EB64_9ROSI</name>
<evidence type="ECO:0000313" key="3">
    <source>
        <dbReference type="Proteomes" id="UP001497516"/>
    </source>
</evidence>
<accession>A0AAV2EB64</accession>